<dbReference type="EC" id="4.3.2.1" evidence="3 6"/>
<evidence type="ECO:0000259" key="8">
    <source>
        <dbReference type="Pfam" id="PF14698"/>
    </source>
</evidence>
<dbReference type="PRINTS" id="PR00149">
    <property type="entry name" value="FUMRATELYASE"/>
</dbReference>
<keyword evidence="4 6" id="KW-0055">Arginine biosynthesis</keyword>
<evidence type="ECO:0000256" key="1">
    <source>
        <dbReference type="ARBA" id="ARBA00000985"/>
    </source>
</evidence>
<dbReference type="SUPFAM" id="SSF48557">
    <property type="entry name" value="L-aspartase-like"/>
    <property type="match status" value="1"/>
</dbReference>
<evidence type="ECO:0000256" key="6">
    <source>
        <dbReference type="HAMAP-Rule" id="MF_00006"/>
    </source>
</evidence>
<dbReference type="PANTHER" id="PTHR43814">
    <property type="entry name" value="ARGININOSUCCINATE LYASE"/>
    <property type="match status" value="1"/>
</dbReference>
<dbReference type="CDD" id="cd01359">
    <property type="entry name" value="Argininosuccinate_lyase"/>
    <property type="match status" value="1"/>
</dbReference>
<dbReference type="UniPathway" id="UPA00068">
    <property type="reaction ID" value="UER00114"/>
</dbReference>
<dbReference type="GeneID" id="78363248"/>
<dbReference type="Pfam" id="PF14698">
    <property type="entry name" value="ASL_C2"/>
    <property type="match status" value="1"/>
</dbReference>
<evidence type="ECO:0000313" key="9">
    <source>
        <dbReference type="EMBL" id="OXE51047.1"/>
    </source>
</evidence>
<accession>A0A227KT71</accession>
<dbReference type="InterPro" id="IPR024083">
    <property type="entry name" value="Fumarase/histidase_N"/>
</dbReference>
<comment type="subcellular location">
    <subcellularLocation>
        <location evidence="6">Cytoplasm</location>
    </subcellularLocation>
</comment>
<keyword evidence="5 6" id="KW-0456">Lyase</keyword>
<dbReference type="NCBIfam" id="TIGR00838">
    <property type="entry name" value="argH"/>
    <property type="match status" value="1"/>
</dbReference>
<evidence type="ECO:0000256" key="3">
    <source>
        <dbReference type="ARBA" id="ARBA00012338"/>
    </source>
</evidence>
<keyword evidence="10" id="KW-1185">Reference proteome</keyword>
<evidence type="ECO:0000256" key="4">
    <source>
        <dbReference type="ARBA" id="ARBA00022571"/>
    </source>
</evidence>
<dbReference type="Proteomes" id="UP000214610">
    <property type="component" value="Unassembled WGS sequence"/>
</dbReference>
<proteinExistence type="inferred from homology"/>
<evidence type="ECO:0000256" key="2">
    <source>
        <dbReference type="ARBA" id="ARBA00004941"/>
    </source>
</evidence>
<sequence>MDEKHRGKISKKPSPEVVKYLINPAIKQDLERSYQTILDINKAHVIMLVEEGIITREVGSKILACTQEIAKMQENPAFEINPNVEDLYFNLERYLIEQTGPEIGGQQHTARSRNDLFATEQRMDIRGYFLKLCESFNGLRQSILELGQSCPDAVMSGYTHLQPSEPITFAHYCAGMLEALERSYWRIERCWDALNLCPLGGGSMGSTTFMINRNRTSELLGFNKPLQNSIDCTASRDYCLEIIAALSIAACTLSRFCFDLYVWSTPEYGYLEVDDSVAGCSSIMPQKKNALTLECCKAKAAHLEGFFVSVFSSLKNIPFTHCRDSSTEAMRFVWTALNEFEALIALLDVTVKTLTLKKDRMLQAAVGNYCTVTELANYFVRHDGISFRSAHNVVARLVGYMQHHGKLANEITREEVDLICLEVLGKSTTLTDELIKQALDPELNAQSKRTIGGSNKEEVLRQLTELKNQLGKDERILAGRVEQINNAKALLEETTNFMAQGQ</sequence>
<feature type="domain" description="Fumarate lyase N-terminal" evidence="7">
    <location>
        <begin position="48"/>
        <end position="302"/>
    </location>
</feature>
<gene>
    <name evidence="6" type="primary">argH</name>
    <name evidence="9" type="ORF">ADH67_01760</name>
</gene>
<dbReference type="Gene3D" id="1.10.275.10">
    <property type="entry name" value="Fumarase/aspartase (N-terminal domain)"/>
    <property type="match status" value="1"/>
</dbReference>
<dbReference type="Gene3D" id="1.20.200.10">
    <property type="entry name" value="Fumarase/aspartase (Central domain)"/>
    <property type="match status" value="1"/>
</dbReference>
<dbReference type="EMBL" id="NHMP01000001">
    <property type="protein sequence ID" value="OXE51047.1"/>
    <property type="molecule type" value="Genomic_DNA"/>
</dbReference>
<evidence type="ECO:0000259" key="7">
    <source>
        <dbReference type="Pfam" id="PF00206"/>
    </source>
</evidence>
<dbReference type="Gene3D" id="1.10.40.30">
    <property type="entry name" value="Fumarase/aspartase (C-terminal domain)"/>
    <property type="match status" value="1"/>
</dbReference>
<dbReference type="Pfam" id="PF00206">
    <property type="entry name" value="Lyase_1"/>
    <property type="match status" value="1"/>
</dbReference>
<evidence type="ECO:0000256" key="5">
    <source>
        <dbReference type="ARBA" id="ARBA00023239"/>
    </source>
</evidence>
<dbReference type="InterPro" id="IPR029419">
    <property type="entry name" value="Arg_succ_lyase_C"/>
</dbReference>
<comment type="caution">
    <text evidence="9">The sequence shown here is derived from an EMBL/GenBank/DDBJ whole genome shotgun (WGS) entry which is preliminary data.</text>
</comment>
<dbReference type="InterPro" id="IPR009049">
    <property type="entry name" value="Argininosuccinate_lyase"/>
</dbReference>
<dbReference type="GO" id="GO:0042450">
    <property type="term" value="P:L-arginine biosynthetic process via ornithine"/>
    <property type="evidence" value="ECO:0007669"/>
    <property type="project" value="UniProtKB-UniRule"/>
</dbReference>
<dbReference type="HAMAP" id="MF_00006">
    <property type="entry name" value="Arg_succ_lyase"/>
    <property type="match status" value="1"/>
</dbReference>
<evidence type="ECO:0000313" key="10">
    <source>
        <dbReference type="Proteomes" id="UP000214610"/>
    </source>
</evidence>
<organism evidence="9 10">
    <name type="scientific">Turicimonas muris</name>
    <dbReference type="NCBI Taxonomy" id="1796652"/>
    <lineage>
        <taxon>Bacteria</taxon>
        <taxon>Pseudomonadati</taxon>
        <taxon>Pseudomonadota</taxon>
        <taxon>Betaproteobacteria</taxon>
        <taxon>Burkholderiales</taxon>
        <taxon>Sutterellaceae</taxon>
        <taxon>Turicimonas</taxon>
    </lineage>
</organism>
<name>A0A227KT71_9BURK</name>
<dbReference type="RefSeq" id="WP_066591076.1">
    <property type="nucleotide sequence ID" value="NZ_CAJTBZ010000021.1"/>
</dbReference>
<dbReference type="GO" id="GO:0004056">
    <property type="term" value="F:argininosuccinate lyase activity"/>
    <property type="evidence" value="ECO:0007669"/>
    <property type="project" value="UniProtKB-UniRule"/>
</dbReference>
<feature type="domain" description="Argininosuccinate lyase C-terminal" evidence="8">
    <location>
        <begin position="369"/>
        <end position="442"/>
    </location>
</feature>
<dbReference type="GO" id="GO:0005829">
    <property type="term" value="C:cytosol"/>
    <property type="evidence" value="ECO:0007669"/>
    <property type="project" value="TreeGrafter"/>
</dbReference>
<comment type="pathway">
    <text evidence="2 6">Amino-acid biosynthesis; L-arginine biosynthesis; L-arginine from L-ornithine and carbamoyl phosphate: step 3/3.</text>
</comment>
<dbReference type="InterPro" id="IPR008948">
    <property type="entry name" value="L-Aspartase-like"/>
</dbReference>
<keyword evidence="6" id="KW-0963">Cytoplasm</keyword>
<dbReference type="InterPro" id="IPR000362">
    <property type="entry name" value="Fumarate_lyase_fam"/>
</dbReference>
<comment type="similarity">
    <text evidence="6">Belongs to the lyase 1 family. Argininosuccinate lyase subfamily.</text>
</comment>
<dbReference type="AlphaFoldDB" id="A0A227KT71"/>
<comment type="catalytic activity">
    <reaction evidence="1 6">
        <text>2-(N(omega)-L-arginino)succinate = fumarate + L-arginine</text>
        <dbReference type="Rhea" id="RHEA:24020"/>
        <dbReference type="ChEBI" id="CHEBI:29806"/>
        <dbReference type="ChEBI" id="CHEBI:32682"/>
        <dbReference type="ChEBI" id="CHEBI:57472"/>
        <dbReference type="EC" id="4.3.2.1"/>
    </reaction>
</comment>
<reference evidence="10" key="1">
    <citation type="submission" date="2017-05" db="EMBL/GenBank/DDBJ databases">
        <title>Improved OligoMM genomes.</title>
        <authorList>
            <person name="Garzetti D."/>
        </authorList>
    </citation>
    <scope>NUCLEOTIDE SEQUENCE [LARGE SCALE GENOMIC DNA]</scope>
    <source>
        <strain evidence="10">YL45</strain>
    </source>
</reference>
<dbReference type="InterPro" id="IPR022761">
    <property type="entry name" value="Fumarate_lyase_N"/>
</dbReference>
<dbReference type="PANTHER" id="PTHR43814:SF1">
    <property type="entry name" value="ARGININOSUCCINATE LYASE"/>
    <property type="match status" value="1"/>
</dbReference>
<protein>
    <recommendedName>
        <fullName evidence="3 6">Argininosuccinate lyase</fullName>
        <shortName evidence="6">ASAL</shortName>
        <ecNumber evidence="3 6">4.3.2.1</ecNumber>
    </recommendedName>
    <alternativeName>
        <fullName evidence="6">Arginosuccinase</fullName>
    </alternativeName>
</protein>
<keyword evidence="6" id="KW-0028">Amino-acid biosynthesis</keyword>
<dbReference type="PRINTS" id="PR00145">
    <property type="entry name" value="ARGSUCLYASE"/>
</dbReference>